<comment type="caution">
    <text evidence="1">The sequence shown here is derived from an EMBL/GenBank/DDBJ whole genome shotgun (WGS) entry which is preliminary data.</text>
</comment>
<organism evidence="1">
    <name type="scientific">marine sediment metagenome</name>
    <dbReference type="NCBI Taxonomy" id="412755"/>
    <lineage>
        <taxon>unclassified sequences</taxon>
        <taxon>metagenomes</taxon>
        <taxon>ecological metagenomes</taxon>
    </lineage>
</organism>
<gene>
    <name evidence="1" type="ORF">S06H3_43684</name>
</gene>
<protein>
    <submittedName>
        <fullName evidence="1">Uncharacterized protein</fullName>
    </submittedName>
</protein>
<accession>X1MRF1</accession>
<dbReference type="AlphaFoldDB" id="X1MRF1"/>
<name>X1MRF1_9ZZZZ</name>
<evidence type="ECO:0000313" key="1">
    <source>
        <dbReference type="EMBL" id="GAI33893.1"/>
    </source>
</evidence>
<dbReference type="EMBL" id="BARV01027112">
    <property type="protein sequence ID" value="GAI33893.1"/>
    <property type="molecule type" value="Genomic_DNA"/>
</dbReference>
<sequence>MGVVMAAVRPWEIMVMTAKTAAIMKNADFSRTARLFNRPKANNPAAALTQATAD</sequence>
<proteinExistence type="predicted"/>
<reference evidence="1" key="1">
    <citation type="journal article" date="2014" name="Front. Microbiol.">
        <title>High frequency of phylogenetically diverse reductive dehalogenase-homologous genes in deep subseafloor sedimentary metagenomes.</title>
        <authorList>
            <person name="Kawai M."/>
            <person name="Futagami T."/>
            <person name="Toyoda A."/>
            <person name="Takaki Y."/>
            <person name="Nishi S."/>
            <person name="Hori S."/>
            <person name="Arai W."/>
            <person name="Tsubouchi T."/>
            <person name="Morono Y."/>
            <person name="Uchiyama I."/>
            <person name="Ito T."/>
            <person name="Fujiyama A."/>
            <person name="Inagaki F."/>
            <person name="Takami H."/>
        </authorList>
    </citation>
    <scope>NUCLEOTIDE SEQUENCE</scope>
    <source>
        <strain evidence="1">Expedition CK06-06</strain>
    </source>
</reference>